<reference evidence="1" key="1">
    <citation type="journal article" date="2020" name="mSystems">
        <title>Genome- and Community-Level Interaction Insights into Carbon Utilization and Element Cycling Functions of Hydrothermarchaeota in Hydrothermal Sediment.</title>
        <authorList>
            <person name="Zhou Z."/>
            <person name="Liu Y."/>
            <person name="Xu W."/>
            <person name="Pan J."/>
            <person name="Luo Z.H."/>
            <person name="Li M."/>
        </authorList>
    </citation>
    <scope>NUCLEOTIDE SEQUENCE [LARGE SCALE GENOMIC DNA]</scope>
    <source>
        <strain evidence="1">SpSt-143</strain>
    </source>
</reference>
<dbReference type="AlphaFoldDB" id="A0A7V2B1D1"/>
<sequence length="202" mass="23002">MATEIYNTTRFFLVLTLLLGGLSCRTLREWQALRQVDFYLDRIDEVYLAGINLSTIQHYEDLEASQIAQLSLALAQGTLPLRFRLYVVAVNPRENRVTARLERLEWTLRLDERPLLSGLIDRTYRLPPGEPQSIPVDIELELLDFFEKNLRDLVELALALSGTEGVTKRVSLTAKPFVQTPFGPLSYPQPMLILSRDVGTTP</sequence>
<organism evidence="1">
    <name type="scientific">Rhodothermus marinus</name>
    <name type="common">Rhodothermus obamensis</name>
    <dbReference type="NCBI Taxonomy" id="29549"/>
    <lineage>
        <taxon>Bacteria</taxon>
        <taxon>Pseudomonadati</taxon>
        <taxon>Rhodothermota</taxon>
        <taxon>Rhodothermia</taxon>
        <taxon>Rhodothermales</taxon>
        <taxon>Rhodothermaceae</taxon>
        <taxon>Rhodothermus</taxon>
    </lineage>
</organism>
<proteinExistence type="predicted"/>
<comment type="caution">
    <text evidence="1">The sequence shown here is derived from an EMBL/GenBank/DDBJ whole genome shotgun (WGS) entry which is preliminary data.</text>
</comment>
<gene>
    <name evidence="1" type="ORF">ENO59_08360</name>
</gene>
<name>A0A7V2B1D1_RHOMR</name>
<protein>
    <submittedName>
        <fullName evidence="1">Uncharacterized protein</fullName>
    </submittedName>
</protein>
<accession>A0A7V2B1D1</accession>
<dbReference type="EMBL" id="DSGB01000006">
    <property type="protein sequence ID" value="HER96512.1"/>
    <property type="molecule type" value="Genomic_DNA"/>
</dbReference>
<evidence type="ECO:0000313" key="1">
    <source>
        <dbReference type="EMBL" id="HER96512.1"/>
    </source>
</evidence>